<dbReference type="Pfam" id="PF00664">
    <property type="entry name" value="ABC_membrane"/>
    <property type="match status" value="1"/>
</dbReference>
<reference evidence="14" key="2">
    <citation type="submission" date="2021-04" db="EMBL/GenBank/DDBJ databases">
        <authorList>
            <person name="Gilroy R."/>
        </authorList>
    </citation>
    <scope>NUCLEOTIDE SEQUENCE</scope>
    <source>
        <strain evidence="14">876</strain>
    </source>
</reference>
<comment type="caution">
    <text evidence="14">The sequence shown here is derived from an EMBL/GenBank/DDBJ whole genome shotgun (WGS) entry which is preliminary data.</text>
</comment>
<accession>A0A9E2NUH6</accession>
<evidence type="ECO:0000259" key="13">
    <source>
        <dbReference type="PROSITE" id="PS50929"/>
    </source>
</evidence>
<dbReference type="InterPro" id="IPR017871">
    <property type="entry name" value="ABC_transporter-like_CS"/>
</dbReference>
<reference evidence="14" key="1">
    <citation type="journal article" date="2021" name="PeerJ">
        <title>Extensive microbial diversity within the chicken gut microbiome revealed by metagenomics and culture.</title>
        <authorList>
            <person name="Gilroy R."/>
            <person name="Ravi A."/>
            <person name="Getino M."/>
            <person name="Pursley I."/>
            <person name="Horton D.L."/>
            <person name="Alikhan N.F."/>
            <person name="Baker D."/>
            <person name="Gharbi K."/>
            <person name="Hall N."/>
            <person name="Watson M."/>
            <person name="Adriaenssens E.M."/>
            <person name="Foster-Nyarko E."/>
            <person name="Jarju S."/>
            <person name="Secka A."/>
            <person name="Antonio M."/>
            <person name="Oren A."/>
            <person name="Chaudhuri R.R."/>
            <person name="La Ragione R."/>
            <person name="Hildebrand F."/>
            <person name="Pallen M.J."/>
        </authorList>
    </citation>
    <scope>NUCLEOTIDE SEQUENCE</scope>
    <source>
        <strain evidence="14">876</strain>
    </source>
</reference>
<dbReference type="Proteomes" id="UP000824180">
    <property type="component" value="Unassembled WGS sequence"/>
</dbReference>
<dbReference type="Gene3D" id="1.20.1560.10">
    <property type="entry name" value="ABC transporter type 1, transmembrane domain"/>
    <property type="match status" value="1"/>
</dbReference>
<evidence type="ECO:0000256" key="5">
    <source>
        <dbReference type="ARBA" id="ARBA00022692"/>
    </source>
</evidence>
<evidence type="ECO:0000256" key="2">
    <source>
        <dbReference type="ARBA" id="ARBA00022448"/>
    </source>
</evidence>
<protein>
    <submittedName>
        <fullName evidence="14">Thiol reductant ABC exporter subunit CydD</fullName>
    </submittedName>
</protein>
<feature type="transmembrane region" description="Helical" evidence="11">
    <location>
        <begin position="236"/>
        <end position="261"/>
    </location>
</feature>
<name>A0A9E2NUH6_9LACO</name>
<evidence type="ECO:0000256" key="11">
    <source>
        <dbReference type="SAM" id="Phobius"/>
    </source>
</evidence>
<dbReference type="PANTHER" id="PTHR24221:SF614">
    <property type="entry name" value="GLUTATHIONE_L-CYSTEINE TRANSPORT SYSTEM ATP-BINDING_PERMEASE PROTEIN CYDC"/>
    <property type="match status" value="1"/>
</dbReference>
<keyword evidence="3" id="KW-1003">Cell membrane</keyword>
<dbReference type="PROSITE" id="PS00211">
    <property type="entry name" value="ABC_TRANSPORTER_1"/>
    <property type="match status" value="1"/>
</dbReference>
<dbReference type="InterPro" id="IPR027417">
    <property type="entry name" value="P-loop_NTPase"/>
</dbReference>
<evidence type="ECO:0000313" key="14">
    <source>
        <dbReference type="EMBL" id="MBU3829337.1"/>
    </source>
</evidence>
<feature type="domain" description="ABC transporter" evidence="12">
    <location>
        <begin position="332"/>
        <end position="566"/>
    </location>
</feature>
<organism evidence="14 15">
    <name type="scientific">Candidatus Limosilactobacillus merdavium</name>
    <dbReference type="NCBI Taxonomy" id="2838651"/>
    <lineage>
        <taxon>Bacteria</taxon>
        <taxon>Bacillati</taxon>
        <taxon>Bacillota</taxon>
        <taxon>Bacilli</taxon>
        <taxon>Lactobacillales</taxon>
        <taxon>Lactobacillaceae</taxon>
        <taxon>Limosilactobacillus</taxon>
    </lineage>
</organism>
<evidence type="ECO:0000256" key="9">
    <source>
        <dbReference type="ARBA" id="ARBA00022989"/>
    </source>
</evidence>
<keyword evidence="8" id="KW-0067">ATP-binding</keyword>
<dbReference type="Gene3D" id="3.40.50.300">
    <property type="entry name" value="P-loop containing nucleotide triphosphate hydrolases"/>
    <property type="match status" value="1"/>
</dbReference>
<dbReference type="SUPFAM" id="SSF90123">
    <property type="entry name" value="ABC transporter transmembrane region"/>
    <property type="match status" value="1"/>
</dbReference>
<evidence type="ECO:0000256" key="4">
    <source>
        <dbReference type="ARBA" id="ARBA00022670"/>
    </source>
</evidence>
<evidence type="ECO:0000256" key="7">
    <source>
        <dbReference type="ARBA" id="ARBA00022807"/>
    </source>
</evidence>
<keyword evidence="7" id="KW-0378">Hydrolase</keyword>
<dbReference type="InterPro" id="IPR014216">
    <property type="entry name" value="ABC_transptr_CydD"/>
</dbReference>
<feature type="transmembrane region" description="Helical" evidence="11">
    <location>
        <begin position="158"/>
        <end position="178"/>
    </location>
</feature>
<dbReference type="GO" id="GO:0006508">
    <property type="term" value="P:proteolysis"/>
    <property type="evidence" value="ECO:0007669"/>
    <property type="project" value="UniProtKB-KW"/>
</dbReference>
<dbReference type="GO" id="GO:0034040">
    <property type="term" value="F:ATPase-coupled lipid transmembrane transporter activity"/>
    <property type="evidence" value="ECO:0007669"/>
    <property type="project" value="TreeGrafter"/>
</dbReference>
<dbReference type="InterPro" id="IPR036640">
    <property type="entry name" value="ABC1_TM_sf"/>
</dbReference>
<evidence type="ECO:0000259" key="12">
    <source>
        <dbReference type="PROSITE" id="PS50893"/>
    </source>
</evidence>
<dbReference type="NCBIfam" id="TIGR02857">
    <property type="entry name" value="CydD"/>
    <property type="match status" value="1"/>
</dbReference>
<evidence type="ECO:0000256" key="3">
    <source>
        <dbReference type="ARBA" id="ARBA00022475"/>
    </source>
</evidence>
<dbReference type="PANTHER" id="PTHR24221">
    <property type="entry name" value="ATP-BINDING CASSETTE SUB-FAMILY B"/>
    <property type="match status" value="1"/>
</dbReference>
<dbReference type="CDD" id="cd18584">
    <property type="entry name" value="ABC_6TM_AarD_CydD"/>
    <property type="match status" value="1"/>
</dbReference>
<comment type="subcellular location">
    <subcellularLocation>
        <location evidence="1">Cell membrane</location>
        <topology evidence="1">Multi-pass membrane protein</topology>
    </subcellularLocation>
</comment>
<dbReference type="InterPro" id="IPR039421">
    <property type="entry name" value="Type_1_exporter"/>
</dbReference>
<gene>
    <name evidence="14" type="primary">cydD</name>
    <name evidence="14" type="ORF">H9843_00300</name>
</gene>
<evidence type="ECO:0000256" key="8">
    <source>
        <dbReference type="ARBA" id="ARBA00022840"/>
    </source>
</evidence>
<dbReference type="Pfam" id="PF00005">
    <property type="entry name" value="ABC_tran"/>
    <property type="match status" value="1"/>
</dbReference>
<dbReference type="SMART" id="SM00382">
    <property type="entry name" value="AAA"/>
    <property type="match status" value="1"/>
</dbReference>
<feature type="transmembrane region" description="Helical" evidence="11">
    <location>
        <begin position="54"/>
        <end position="73"/>
    </location>
</feature>
<evidence type="ECO:0000256" key="1">
    <source>
        <dbReference type="ARBA" id="ARBA00004651"/>
    </source>
</evidence>
<evidence type="ECO:0000256" key="6">
    <source>
        <dbReference type="ARBA" id="ARBA00022741"/>
    </source>
</evidence>
<dbReference type="GO" id="GO:0008234">
    <property type="term" value="F:cysteine-type peptidase activity"/>
    <property type="evidence" value="ECO:0007669"/>
    <property type="project" value="UniProtKB-KW"/>
</dbReference>
<keyword evidence="10 11" id="KW-0472">Membrane</keyword>
<keyword evidence="6" id="KW-0547">Nucleotide-binding</keyword>
<dbReference type="EMBL" id="JAHLFK010000002">
    <property type="protein sequence ID" value="MBU3829337.1"/>
    <property type="molecule type" value="Genomic_DNA"/>
</dbReference>
<sequence>MIDRLLFTLKGSKQIMIKLVGFYVLQAFLIIGQAISLASLLTNLWQGHPLQKEFGWLLGFAGCFIGRHIINWCDTVLLDNYARTTALALRQQLLVKLFKLGPQLVQQQGTGNIVTLTLDGISEVENYINLLFSKFVSMMVIPVMLLIVAFYLDWISGLVMLLVYPLIILFMIILGYAAKAKADRQYASFQMLSNHFIDSLRGIDTLKYFGLSKRYSKSIFRSSERFRKSTMSVIRVAMLSTFALDFFTTLSIAVLAVFLGLRLINGHLLLFPALGILILAPEYFMPIRNFANDYHATLNGKNSFHAVEKILNEEVPPEPHVDIQQWQEDSQLDLTNVEFQYPHGSHLKPINLKLKGFQKVGIVGMSGAGKTTLINLLSGFLQPTAGQIKIQNQEVASLNIKDWQKQIIYIPQDPYIFDDTLRNNISFYTPNVSQEKIDQAVEIVGLTELVHELPDGLDTLIGKGHRQLSGGQAQRIALARAFLDQSRRILILDEPTAHLDIETELELKERMIPIMKDRLVLFATHRLHWMRQMDHIVVMKHGQVIEQGTYDQLMAKPGYFNDLIFDRAKEGE</sequence>
<dbReference type="GO" id="GO:0016887">
    <property type="term" value="F:ATP hydrolysis activity"/>
    <property type="evidence" value="ECO:0007669"/>
    <property type="project" value="InterPro"/>
</dbReference>
<feature type="transmembrane region" description="Helical" evidence="11">
    <location>
        <begin position="267"/>
        <end position="285"/>
    </location>
</feature>
<evidence type="ECO:0000313" key="15">
    <source>
        <dbReference type="Proteomes" id="UP000824180"/>
    </source>
</evidence>
<dbReference type="GO" id="GO:0005524">
    <property type="term" value="F:ATP binding"/>
    <property type="evidence" value="ECO:0007669"/>
    <property type="project" value="UniProtKB-KW"/>
</dbReference>
<dbReference type="FunFam" id="3.40.50.300:FF:000299">
    <property type="entry name" value="ABC transporter ATP-binding protein/permease"/>
    <property type="match status" value="1"/>
</dbReference>
<keyword evidence="7" id="KW-0788">Thiol protease</keyword>
<feature type="transmembrane region" description="Helical" evidence="11">
    <location>
        <begin position="131"/>
        <end position="152"/>
    </location>
</feature>
<dbReference type="SUPFAM" id="SSF52540">
    <property type="entry name" value="P-loop containing nucleoside triphosphate hydrolases"/>
    <property type="match status" value="1"/>
</dbReference>
<keyword evidence="4" id="KW-0645">Protease</keyword>
<evidence type="ECO:0000256" key="10">
    <source>
        <dbReference type="ARBA" id="ARBA00023136"/>
    </source>
</evidence>
<feature type="domain" description="ABC transmembrane type-1" evidence="13">
    <location>
        <begin position="22"/>
        <end position="299"/>
    </location>
</feature>
<feature type="transmembrane region" description="Helical" evidence="11">
    <location>
        <begin position="20"/>
        <end position="42"/>
    </location>
</feature>
<keyword evidence="5 11" id="KW-0812">Transmembrane</keyword>
<dbReference type="PROSITE" id="PS50929">
    <property type="entry name" value="ABC_TM1F"/>
    <property type="match status" value="1"/>
</dbReference>
<dbReference type="PROSITE" id="PS50893">
    <property type="entry name" value="ABC_TRANSPORTER_2"/>
    <property type="match status" value="1"/>
</dbReference>
<dbReference type="AlphaFoldDB" id="A0A9E2NUH6"/>
<keyword evidence="2" id="KW-0813">Transport</keyword>
<keyword evidence="9 11" id="KW-1133">Transmembrane helix</keyword>
<proteinExistence type="predicted"/>
<dbReference type="InterPro" id="IPR003593">
    <property type="entry name" value="AAA+_ATPase"/>
</dbReference>
<dbReference type="InterPro" id="IPR011527">
    <property type="entry name" value="ABC1_TM_dom"/>
</dbReference>
<dbReference type="GO" id="GO:0140359">
    <property type="term" value="F:ABC-type transporter activity"/>
    <property type="evidence" value="ECO:0007669"/>
    <property type="project" value="InterPro"/>
</dbReference>
<dbReference type="GO" id="GO:0005886">
    <property type="term" value="C:plasma membrane"/>
    <property type="evidence" value="ECO:0007669"/>
    <property type="project" value="UniProtKB-SubCell"/>
</dbReference>
<dbReference type="GO" id="GO:0042883">
    <property type="term" value="P:cysteine transport"/>
    <property type="evidence" value="ECO:0007669"/>
    <property type="project" value="InterPro"/>
</dbReference>
<dbReference type="InterPro" id="IPR003439">
    <property type="entry name" value="ABC_transporter-like_ATP-bd"/>
</dbReference>